<dbReference type="Proteomes" id="UP000823902">
    <property type="component" value="Unassembled WGS sequence"/>
</dbReference>
<accession>A0A9D2QCT1</accession>
<evidence type="ECO:0000256" key="8">
    <source>
        <dbReference type="HAMAP-Rule" id="MF_00478"/>
    </source>
</evidence>
<comment type="caution">
    <text evidence="9">The sequence shown here is derived from an EMBL/GenBank/DDBJ whole genome shotgun (WGS) entry which is preliminary data.</text>
</comment>
<dbReference type="InterPro" id="IPR010968">
    <property type="entry name" value="RnfE"/>
</dbReference>
<evidence type="ECO:0000256" key="5">
    <source>
        <dbReference type="ARBA" id="ARBA00022982"/>
    </source>
</evidence>
<dbReference type="NCBIfam" id="TIGR01948">
    <property type="entry name" value="rnfE"/>
    <property type="match status" value="1"/>
</dbReference>
<evidence type="ECO:0000256" key="2">
    <source>
        <dbReference type="ARBA" id="ARBA00022448"/>
    </source>
</evidence>
<keyword evidence="6 8" id="KW-1133">Transmembrane helix</keyword>
<evidence type="ECO:0000313" key="10">
    <source>
        <dbReference type="Proteomes" id="UP000823902"/>
    </source>
</evidence>
<keyword evidence="8" id="KW-1003">Cell membrane</keyword>
<keyword evidence="5 8" id="KW-0249">Electron transport</keyword>
<comment type="subunit">
    <text evidence="8">The complex is composed of six subunits: RnfA, RnfB, RnfC, RnfD, RnfE and RnfG.</text>
</comment>
<dbReference type="Pfam" id="PF02508">
    <property type="entry name" value="Rnf-Nqr"/>
    <property type="match status" value="1"/>
</dbReference>
<name>A0A9D2QCT1_9FIRM</name>
<evidence type="ECO:0000256" key="3">
    <source>
        <dbReference type="ARBA" id="ARBA00022692"/>
    </source>
</evidence>
<dbReference type="NCBIfam" id="NF009070">
    <property type="entry name" value="PRK12405.1"/>
    <property type="match status" value="1"/>
</dbReference>
<feature type="transmembrane region" description="Helical" evidence="8">
    <location>
        <begin position="168"/>
        <end position="189"/>
    </location>
</feature>
<comment type="subcellular location">
    <subcellularLocation>
        <location evidence="8">Cell membrane</location>
        <topology evidence="8">Multi-pass membrane protein</topology>
    </subcellularLocation>
    <subcellularLocation>
        <location evidence="1">Endomembrane system</location>
        <topology evidence="1">Multi-pass membrane protein</topology>
    </subcellularLocation>
</comment>
<gene>
    <name evidence="8" type="primary">rnfE</name>
    <name evidence="9" type="ORF">H9697_12030</name>
</gene>
<feature type="transmembrane region" description="Helical" evidence="8">
    <location>
        <begin position="71"/>
        <end position="92"/>
    </location>
</feature>
<evidence type="ECO:0000313" key="9">
    <source>
        <dbReference type="EMBL" id="HJC75647.1"/>
    </source>
</evidence>
<proteinExistence type="inferred from homology"/>
<keyword evidence="2 8" id="KW-0813">Transport</keyword>
<feature type="transmembrane region" description="Helical" evidence="8">
    <location>
        <begin position="127"/>
        <end position="148"/>
    </location>
</feature>
<keyword evidence="3 8" id="KW-0812">Transmembrane</keyword>
<comment type="similarity">
    <text evidence="8">Belongs to the NqrDE/RnfAE family.</text>
</comment>
<evidence type="ECO:0000256" key="6">
    <source>
        <dbReference type="ARBA" id="ARBA00022989"/>
    </source>
</evidence>
<dbReference type="AlphaFoldDB" id="A0A9D2QCT1"/>
<evidence type="ECO:0000256" key="7">
    <source>
        <dbReference type="ARBA" id="ARBA00023136"/>
    </source>
</evidence>
<keyword evidence="7 8" id="KW-0472">Membrane</keyword>
<dbReference type="EC" id="7.-.-.-" evidence="8"/>
<comment type="function">
    <text evidence="8">Part of a membrane-bound complex that couples electron transfer with translocation of ions across the membrane.</text>
</comment>
<sequence>MNKCTERIFNGLVKENPTFVLMLGMCPTLAVTTSATNGIGMGLSTTAVLIMSNMLISMLRKIIPDSVRMPAFIVVVASFVTIVDFLLEGFVPSLYDSLGLYIPLIVVNCIILGRAESYASKNPVLPSIFDGIGMGLGFTVGLTCIGIVRELLGAGQIFGMQVMPDSYVPFTIFILAPGAFFVLACLVALQNKVKKNLAKKGKEVPKSAGCGEGCASCGSRGICGGHLAVAETVSAAASGTEKDTDKKTEEEEA</sequence>
<dbReference type="EMBL" id="DWVY01000059">
    <property type="protein sequence ID" value="HJC75647.1"/>
    <property type="molecule type" value="Genomic_DNA"/>
</dbReference>
<reference evidence="9" key="2">
    <citation type="submission" date="2021-04" db="EMBL/GenBank/DDBJ databases">
        <authorList>
            <person name="Gilroy R."/>
        </authorList>
    </citation>
    <scope>NUCLEOTIDE SEQUENCE</scope>
    <source>
        <strain evidence="9">CHK196-7946</strain>
    </source>
</reference>
<dbReference type="GO" id="GO:0005886">
    <property type="term" value="C:plasma membrane"/>
    <property type="evidence" value="ECO:0007669"/>
    <property type="project" value="UniProtKB-SubCell"/>
</dbReference>
<feature type="transmembrane region" description="Helical" evidence="8">
    <location>
        <begin position="39"/>
        <end position="59"/>
    </location>
</feature>
<feature type="transmembrane region" description="Helical" evidence="8">
    <location>
        <begin position="98"/>
        <end position="115"/>
    </location>
</feature>
<reference evidence="9" key="1">
    <citation type="journal article" date="2021" name="PeerJ">
        <title>Extensive microbial diversity within the chicken gut microbiome revealed by metagenomics and culture.</title>
        <authorList>
            <person name="Gilroy R."/>
            <person name="Ravi A."/>
            <person name="Getino M."/>
            <person name="Pursley I."/>
            <person name="Horton D.L."/>
            <person name="Alikhan N.F."/>
            <person name="Baker D."/>
            <person name="Gharbi K."/>
            <person name="Hall N."/>
            <person name="Watson M."/>
            <person name="Adriaenssens E.M."/>
            <person name="Foster-Nyarko E."/>
            <person name="Jarju S."/>
            <person name="Secka A."/>
            <person name="Antonio M."/>
            <person name="Oren A."/>
            <person name="Chaudhuri R.R."/>
            <person name="La Ragione R."/>
            <person name="Hildebrand F."/>
            <person name="Pallen M.J."/>
        </authorList>
    </citation>
    <scope>NUCLEOTIDE SEQUENCE</scope>
    <source>
        <strain evidence="9">CHK196-7946</strain>
    </source>
</reference>
<dbReference type="GO" id="GO:0012505">
    <property type="term" value="C:endomembrane system"/>
    <property type="evidence" value="ECO:0007669"/>
    <property type="project" value="UniProtKB-SubCell"/>
</dbReference>
<dbReference type="GO" id="GO:0022900">
    <property type="term" value="P:electron transport chain"/>
    <property type="evidence" value="ECO:0007669"/>
    <property type="project" value="UniProtKB-UniRule"/>
</dbReference>
<dbReference type="PANTHER" id="PTHR30586:SF0">
    <property type="entry name" value="ION-TRANSLOCATING OXIDOREDUCTASE COMPLEX SUBUNIT E"/>
    <property type="match status" value="1"/>
</dbReference>
<evidence type="ECO:0000256" key="1">
    <source>
        <dbReference type="ARBA" id="ARBA00004127"/>
    </source>
</evidence>
<dbReference type="InterPro" id="IPR003667">
    <property type="entry name" value="NqrDE/RnfAE"/>
</dbReference>
<protein>
    <recommendedName>
        <fullName evidence="8">Ion-translocating oxidoreductase complex subunit E</fullName>
        <ecNumber evidence="8">7.-.-.-</ecNumber>
    </recommendedName>
    <alternativeName>
        <fullName evidence="8">Rnf electron transport complex subunit E</fullName>
    </alternativeName>
</protein>
<dbReference type="PANTHER" id="PTHR30586">
    <property type="entry name" value="ELECTRON TRANSPORT COMPLEX PROTEIN RNFE"/>
    <property type="match status" value="1"/>
</dbReference>
<organism evidence="9 10">
    <name type="scientific">Candidatus Mediterraneibacter faecavium</name>
    <dbReference type="NCBI Taxonomy" id="2838668"/>
    <lineage>
        <taxon>Bacteria</taxon>
        <taxon>Bacillati</taxon>
        <taxon>Bacillota</taxon>
        <taxon>Clostridia</taxon>
        <taxon>Lachnospirales</taxon>
        <taxon>Lachnospiraceae</taxon>
        <taxon>Mediterraneibacter</taxon>
    </lineage>
</organism>
<evidence type="ECO:0000256" key="4">
    <source>
        <dbReference type="ARBA" id="ARBA00022967"/>
    </source>
</evidence>
<keyword evidence="4 8" id="KW-1278">Translocase</keyword>
<dbReference type="HAMAP" id="MF_00478">
    <property type="entry name" value="RsxE_RnfE"/>
    <property type="match status" value="1"/>
</dbReference>